<evidence type="ECO:0000256" key="1">
    <source>
        <dbReference type="ARBA" id="ARBA00009232"/>
    </source>
</evidence>
<dbReference type="RefSeq" id="WP_189631374.1">
    <property type="nucleotide sequence ID" value="NZ_BNAG01000004.1"/>
</dbReference>
<protein>
    <recommendedName>
        <fullName evidence="5">Putative 3-methyladenine DNA glycosylase</fullName>
        <ecNumber evidence="5">3.2.2.-</ecNumber>
    </recommendedName>
</protein>
<dbReference type="CDD" id="cd00540">
    <property type="entry name" value="AAG"/>
    <property type="match status" value="1"/>
</dbReference>
<reference evidence="7" key="1">
    <citation type="journal article" date="2019" name="Int. J. Syst. Evol. Microbiol.">
        <title>The Global Catalogue of Microorganisms (GCM) 10K type strain sequencing project: providing services to taxonomists for standard genome sequencing and annotation.</title>
        <authorList>
            <consortium name="The Broad Institute Genomics Platform"/>
            <consortium name="The Broad Institute Genome Sequencing Center for Infectious Disease"/>
            <person name="Wu L."/>
            <person name="Ma J."/>
        </authorList>
    </citation>
    <scope>NUCLEOTIDE SEQUENCE [LARGE SCALE GENOMIC DNA]</scope>
    <source>
        <strain evidence="7">CGMCC 1.15111</strain>
    </source>
</reference>
<name>A0ABQ3I9B5_9BACT</name>
<keyword evidence="3 5" id="KW-0378">Hydrolase</keyword>
<keyword evidence="4 5" id="KW-0234">DNA repair</keyword>
<organism evidence="6 7">
    <name type="scientific">Roseivirga thermotolerans</name>
    <dbReference type="NCBI Taxonomy" id="1758176"/>
    <lineage>
        <taxon>Bacteria</taxon>
        <taxon>Pseudomonadati</taxon>
        <taxon>Bacteroidota</taxon>
        <taxon>Cytophagia</taxon>
        <taxon>Cytophagales</taxon>
        <taxon>Roseivirgaceae</taxon>
        <taxon>Roseivirga</taxon>
    </lineage>
</organism>
<dbReference type="PANTHER" id="PTHR10429:SF0">
    <property type="entry name" value="DNA-3-METHYLADENINE GLYCOSYLASE"/>
    <property type="match status" value="1"/>
</dbReference>
<evidence type="ECO:0000256" key="3">
    <source>
        <dbReference type="ARBA" id="ARBA00022801"/>
    </source>
</evidence>
<dbReference type="EC" id="3.2.2.-" evidence="5"/>
<evidence type="ECO:0000256" key="5">
    <source>
        <dbReference type="HAMAP-Rule" id="MF_00527"/>
    </source>
</evidence>
<keyword evidence="2 5" id="KW-0227">DNA damage</keyword>
<evidence type="ECO:0000256" key="4">
    <source>
        <dbReference type="ARBA" id="ARBA00023204"/>
    </source>
</evidence>
<evidence type="ECO:0000313" key="6">
    <source>
        <dbReference type="EMBL" id="GHE73592.1"/>
    </source>
</evidence>
<dbReference type="HAMAP" id="MF_00527">
    <property type="entry name" value="3MGH"/>
    <property type="match status" value="1"/>
</dbReference>
<comment type="caution">
    <text evidence="6">The sequence shown here is derived from an EMBL/GenBank/DDBJ whole genome shotgun (WGS) entry which is preliminary data.</text>
</comment>
<dbReference type="Gene3D" id="3.10.300.10">
    <property type="entry name" value="Methylpurine-DNA glycosylase (MPG)"/>
    <property type="match status" value="1"/>
</dbReference>
<evidence type="ECO:0000256" key="2">
    <source>
        <dbReference type="ARBA" id="ARBA00022763"/>
    </source>
</evidence>
<dbReference type="EMBL" id="BNAG01000004">
    <property type="protein sequence ID" value="GHE73592.1"/>
    <property type="molecule type" value="Genomic_DNA"/>
</dbReference>
<dbReference type="Pfam" id="PF02245">
    <property type="entry name" value="Pur_DNA_glyco"/>
    <property type="match status" value="1"/>
</dbReference>
<gene>
    <name evidence="6" type="ORF">GCM10011340_32860</name>
</gene>
<keyword evidence="7" id="KW-1185">Reference proteome</keyword>
<evidence type="ECO:0000313" key="7">
    <source>
        <dbReference type="Proteomes" id="UP000658258"/>
    </source>
</evidence>
<dbReference type="PANTHER" id="PTHR10429">
    <property type="entry name" value="DNA-3-METHYLADENINE GLYCOSYLASE"/>
    <property type="match status" value="1"/>
</dbReference>
<dbReference type="InterPro" id="IPR011034">
    <property type="entry name" value="Formyl_transferase-like_C_sf"/>
</dbReference>
<dbReference type="InterPro" id="IPR036995">
    <property type="entry name" value="MPG_sf"/>
</dbReference>
<dbReference type="NCBIfam" id="TIGR00567">
    <property type="entry name" value="3mg"/>
    <property type="match status" value="1"/>
</dbReference>
<dbReference type="SUPFAM" id="SSF50486">
    <property type="entry name" value="FMT C-terminal domain-like"/>
    <property type="match status" value="1"/>
</dbReference>
<sequence length="198" mass="22480">MKLQKSFYLRENVVQVAKEVLGKTVHTCVNGYHTSAIITEVEAYSGRNDKACHANNGMRTKRTEIMYARGGVAYVYLCYGIHHLFNIVTNGRNKADAVLVRAVQPVEGIETMMKRRQKVEVDKSLCSGPGTLSQALGIHTREHYGLSLLSEHIWLEDAPCLKEHEIVTSTRVGVDYAEEDALKPWRFYIKDNPWISRK</sequence>
<comment type="similarity">
    <text evidence="1 5">Belongs to the DNA glycosylase MPG family.</text>
</comment>
<dbReference type="InterPro" id="IPR003180">
    <property type="entry name" value="MPG"/>
</dbReference>
<accession>A0ABQ3I9B5</accession>
<proteinExistence type="inferred from homology"/>
<dbReference type="Proteomes" id="UP000658258">
    <property type="component" value="Unassembled WGS sequence"/>
</dbReference>